<feature type="compositionally biased region" description="Basic and acidic residues" evidence="1">
    <location>
        <begin position="276"/>
        <end position="285"/>
    </location>
</feature>
<reference evidence="3" key="1">
    <citation type="journal article" date="2019" name="Int. J. Syst. Evol. Microbiol.">
        <title>The Global Catalogue of Microorganisms (GCM) 10K type strain sequencing project: providing services to taxonomists for standard genome sequencing and annotation.</title>
        <authorList>
            <consortium name="The Broad Institute Genomics Platform"/>
            <consortium name="The Broad Institute Genome Sequencing Center for Infectious Disease"/>
            <person name="Wu L."/>
            <person name="Ma J."/>
        </authorList>
    </citation>
    <scope>NUCLEOTIDE SEQUENCE [LARGE SCALE GENOMIC DNA]</scope>
    <source>
        <strain evidence="3">JCM 19129</strain>
    </source>
</reference>
<organism evidence="2 3">
    <name type="scientific">Nesterenkonia rhizosphaerae</name>
    <dbReference type="NCBI Taxonomy" id="1348272"/>
    <lineage>
        <taxon>Bacteria</taxon>
        <taxon>Bacillati</taxon>
        <taxon>Actinomycetota</taxon>
        <taxon>Actinomycetes</taxon>
        <taxon>Micrococcales</taxon>
        <taxon>Micrococcaceae</taxon>
        <taxon>Nesterenkonia</taxon>
    </lineage>
</organism>
<dbReference type="Proteomes" id="UP001500368">
    <property type="component" value="Unassembled WGS sequence"/>
</dbReference>
<evidence type="ECO:0000256" key="1">
    <source>
        <dbReference type="SAM" id="MobiDB-lite"/>
    </source>
</evidence>
<evidence type="ECO:0000313" key="2">
    <source>
        <dbReference type="EMBL" id="GAA4923830.1"/>
    </source>
</evidence>
<gene>
    <name evidence="2" type="ORF">GCM10025790_21250</name>
</gene>
<feature type="compositionally biased region" description="Polar residues" evidence="1">
    <location>
        <begin position="288"/>
        <end position="301"/>
    </location>
</feature>
<feature type="region of interest" description="Disordered" evidence="1">
    <location>
        <begin position="276"/>
        <end position="301"/>
    </location>
</feature>
<sequence length="301" mass="33841">MRIPRFNKPPKSEKAFRVTAIGPTGLGVIWIAHEKIVGDIWLTDSRQGREFGGHPELGRFLAMVNLNDEALMHSHPTMMHFDDRDAAMGWLIKRVTAEVKSAWAEEAGRRATREQDREALFKDLNESGSVEVSSTLAQRLHSAEKTAITSNGTSTATGTPQQISAKALSRLRSMIDALHAEVGLTAQEIAPHRWLLVRDEHRAAQITMEMDSSRSDGYLKAELDFLVWESALQQWLLDHRVDPGISTQGIHPDSGNYFNETFLRISKWHRRASESAAMRHPERFDSTLIASTKHSSTTRPQ</sequence>
<keyword evidence="3" id="KW-1185">Reference proteome</keyword>
<name>A0ABP9G052_9MICC</name>
<accession>A0ABP9G052</accession>
<comment type="caution">
    <text evidence="2">The sequence shown here is derived from an EMBL/GenBank/DDBJ whole genome shotgun (WGS) entry which is preliminary data.</text>
</comment>
<protein>
    <submittedName>
        <fullName evidence="2">Uncharacterized protein</fullName>
    </submittedName>
</protein>
<proteinExistence type="predicted"/>
<dbReference type="EMBL" id="BAABLW010000007">
    <property type="protein sequence ID" value="GAA4923830.1"/>
    <property type="molecule type" value="Genomic_DNA"/>
</dbReference>
<evidence type="ECO:0000313" key="3">
    <source>
        <dbReference type="Proteomes" id="UP001500368"/>
    </source>
</evidence>
<dbReference type="RefSeq" id="WP_345477982.1">
    <property type="nucleotide sequence ID" value="NZ_BAABLW010000007.1"/>
</dbReference>